<dbReference type="SMART" id="SM00388">
    <property type="entry name" value="HisKA"/>
    <property type="match status" value="1"/>
</dbReference>
<dbReference type="CDD" id="cd00156">
    <property type="entry name" value="REC"/>
    <property type="match status" value="1"/>
</dbReference>
<keyword evidence="10 15" id="KW-1133">Transmembrane helix</keyword>
<dbReference type="Pfam" id="PF00512">
    <property type="entry name" value="HisKA"/>
    <property type="match status" value="1"/>
</dbReference>
<dbReference type="PROSITE" id="PS50110">
    <property type="entry name" value="RESPONSE_REGULATORY"/>
    <property type="match status" value="2"/>
</dbReference>
<evidence type="ECO:0000256" key="12">
    <source>
        <dbReference type="ARBA" id="ARBA00023136"/>
    </source>
</evidence>
<evidence type="ECO:0000256" key="14">
    <source>
        <dbReference type="SAM" id="Coils"/>
    </source>
</evidence>
<dbReference type="Gene3D" id="1.10.287.130">
    <property type="match status" value="1"/>
</dbReference>
<dbReference type="NCBIfam" id="TIGR00229">
    <property type="entry name" value="sensory_box"/>
    <property type="match status" value="1"/>
</dbReference>
<dbReference type="FunFam" id="3.30.565.10:FF:000010">
    <property type="entry name" value="Sensor histidine kinase RcsC"/>
    <property type="match status" value="1"/>
</dbReference>
<dbReference type="CDD" id="cd16922">
    <property type="entry name" value="HATPase_EvgS-ArcB-TorS-like"/>
    <property type="match status" value="1"/>
</dbReference>
<dbReference type="SMART" id="SM00448">
    <property type="entry name" value="REC"/>
    <property type="match status" value="2"/>
</dbReference>
<dbReference type="GO" id="GO:0005886">
    <property type="term" value="C:plasma membrane"/>
    <property type="evidence" value="ECO:0007669"/>
    <property type="project" value="UniProtKB-SubCell"/>
</dbReference>
<evidence type="ECO:0000256" key="11">
    <source>
        <dbReference type="ARBA" id="ARBA00023012"/>
    </source>
</evidence>
<dbReference type="SUPFAM" id="SSF47226">
    <property type="entry name" value="Histidine-containing phosphotransfer domain, HPT domain"/>
    <property type="match status" value="1"/>
</dbReference>
<comment type="catalytic activity">
    <reaction evidence="1">
        <text>ATP + protein L-histidine = ADP + protein N-phospho-L-histidine.</text>
        <dbReference type="EC" id="2.7.13.3"/>
    </reaction>
</comment>
<dbReference type="SMART" id="SM00091">
    <property type="entry name" value="PAS"/>
    <property type="match status" value="1"/>
</dbReference>
<feature type="coiled-coil region" evidence="14">
    <location>
        <begin position="911"/>
        <end position="938"/>
    </location>
</feature>
<dbReference type="InterPro" id="IPR005467">
    <property type="entry name" value="His_kinase_dom"/>
</dbReference>
<evidence type="ECO:0000256" key="15">
    <source>
        <dbReference type="SAM" id="Phobius"/>
    </source>
</evidence>
<dbReference type="Pfam" id="PF00072">
    <property type="entry name" value="Response_reg"/>
    <property type="match status" value="2"/>
</dbReference>
<dbReference type="InterPro" id="IPR003594">
    <property type="entry name" value="HATPase_dom"/>
</dbReference>
<organism evidence="18 19">
    <name type="scientific">Rubinisphaera italica</name>
    <dbReference type="NCBI Taxonomy" id="2527969"/>
    <lineage>
        <taxon>Bacteria</taxon>
        <taxon>Pseudomonadati</taxon>
        <taxon>Planctomycetota</taxon>
        <taxon>Planctomycetia</taxon>
        <taxon>Planctomycetales</taxon>
        <taxon>Planctomycetaceae</taxon>
        <taxon>Rubinisphaera</taxon>
    </lineage>
</organism>
<dbReference type="EMBL" id="SJPG01000001">
    <property type="protein sequence ID" value="TWT61364.1"/>
    <property type="molecule type" value="Genomic_DNA"/>
</dbReference>
<dbReference type="InterPro" id="IPR038318">
    <property type="entry name" value="KdpD_sf"/>
</dbReference>
<sequence length="944" mass="105891">MNDRLETIELLPVYPFWKGIAVGIASALIAVLLRELLGFAFDQDETPFLLFPASIIVAARIGGLRAGVTTLAVTSLYSFFRFVPPVAATDPNYITPLIKTGVFIFEGGIICSLIGVLQQTRKTAVTNEAKAILAEKFSRDYYEQVLTTQEELNALETTYRDLIDSNVIGMMLCSFEGKFYEANDAFLDLLEYSRDDLENNQLNWISLTPKDFRDRDLHAIEELKKHRRIPPFELQLISKTGLIRNVLIGAASTGTGDKFIAFVLDRSENAQFQDELQTALNLAETANRTKTEFLANISHELRTPLNAIIGMTDLALDEDISDVMRDYIQTARDAAQTLTFLINDVLDFSRMETGHFELDVDSFGLPNLVDQTLKTLSLRAHQKGLELISHISPQVPRYVNGDKNRIRQIIVNVVSNAIKFTEQGEVFVDVSLTDEETENDQINSINISVLDTGIGISKEDQTRIFSPFTQVDASTTRNYVGTGLGLAICQEIISRMDGRIEVTSEPGEGSRFDIIIPLESGVQTVSTPTRSITIDDFHGARVLIVDDNETSLRTLKSTLENWSMCPETATTAAEAMQKLKDSLREDSEEPYRVLLVDGLMPQMDGFEFLENMKKDGILPEASLMMLSSADRMMFETRCESAPVDAFIEKPISQSTLMDTLVSLLSGRVRPKTFGKRIRPTKYEPLTILVAEDTPVNQKVVEQILKKRGHNVILANNGREALDLYYENDFDLILMDMQMPTMDGLQATKAIRNIEDPDEPLIPIIALTAHTMKGDRERCIDAGASDYLSKPVDAEALLDMIEKLARRSGRKSTRIPTKTDKPRDEFAIPEKFHGALQRMGNDAVLFCEMISMYCDDFPQLFEQLQTEVAAENWETAGHHAHRLKGLVYSFGTSLPPCETILVIEQKIKDQGSQLLDSLLTRYENELNKLKDELQDVRGKIQSIKI</sequence>
<dbReference type="SUPFAM" id="SSF52172">
    <property type="entry name" value="CheY-like"/>
    <property type="match status" value="2"/>
</dbReference>
<keyword evidence="12 15" id="KW-0472">Membrane</keyword>
<evidence type="ECO:0000256" key="9">
    <source>
        <dbReference type="ARBA" id="ARBA00022840"/>
    </source>
</evidence>
<dbReference type="AlphaFoldDB" id="A0A5C5XEY9"/>
<evidence type="ECO:0000256" key="1">
    <source>
        <dbReference type="ARBA" id="ARBA00000085"/>
    </source>
</evidence>
<dbReference type="InterPro" id="IPR008207">
    <property type="entry name" value="Sig_transdc_His_kin_Hpt_dom"/>
</dbReference>
<dbReference type="Pfam" id="PF02518">
    <property type="entry name" value="HATPase_c"/>
    <property type="match status" value="1"/>
</dbReference>
<dbReference type="InterPro" id="IPR036097">
    <property type="entry name" value="HisK_dim/P_sf"/>
</dbReference>
<feature type="modified residue" description="4-aspartylphosphate" evidence="13">
    <location>
        <position position="735"/>
    </location>
</feature>
<comment type="subcellular location">
    <subcellularLocation>
        <location evidence="2">Membrane</location>
        <topology evidence="2">Multi-pass membrane protein</topology>
    </subcellularLocation>
</comment>
<feature type="domain" description="Response regulatory" evidence="17">
    <location>
        <begin position="541"/>
        <end position="664"/>
    </location>
</feature>
<evidence type="ECO:0000256" key="4">
    <source>
        <dbReference type="ARBA" id="ARBA00022553"/>
    </source>
</evidence>
<protein>
    <recommendedName>
        <fullName evidence="3">histidine kinase</fullName>
        <ecNumber evidence="3">2.7.13.3</ecNumber>
    </recommendedName>
</protein>
<dbReference type="SUPFAM" id="SSF47384">
    <property type="entry name" value="Homodimeric domain of signal transducing histidine kinase"/>
    <property type="match status" value="1"/>
</dbReference>
<dbReference type="SUPFAM" id="SSF55785">
    <property type="entry name" value="PYP-like sensor domain (PAS domain)"/>
    <property type="match status" value="1"/>
</dbReference>
<feature type="domain" description="Response regulatory" evidence="17">
    <location>
        <begin position="686"/>
        <end position="804"/>
    </location>
</feature>
<evidence type="ECO:0000256" key="3">
    <source>
        <dbReference type="ARBA" id="ARBA00012438"/>
    </source>
</evidence>
<dbReference type="SMART" id="SM00387">
    <property type="entry name" value="HATPase_c"/>
    <property type="match status" value="1"/>
</dbReference>
<keyword evidence="4 13" id="KW-0597">Phosphoprotein</keyword>
<keyword evidence="14" id="KW-0175">Coiled coil</keyword>
<evidence type="ECO:0000259" key="17">
    <source>
        <dbReference type="PROSITE" id="PS50110"/>
    </source>
</evidence>
<dbReference type="GO" id="GO:0005524">
    <property type="term" value="F:ATP binding"/>
    <property type="evidence" value="ECO:0007669"/>
    <property type="project" value="UniProtKB-KW"/>
</dbReference>
<dbReference type="CDD" id="cd17546">
    <property type="entry name" value="REC_hyHK_CKI1_RcsC-like"/>
    <property type="match status" value="1"/>
</dbReference>
<keyword evidence="19" id="KW-1185">Reference proteome</keyword>
<keyword evidence="9" id="KW-0067">ATP-binding</keyword>
<keyword evidence="11" id="KW-0902">Two-component regulatory system</keyword>
<dbReference type="InterPro" id="IPR011006">
    <property type="entry name" value="CheY-like_superfamily"/>
</dbReference>
<evidence type="ECO:0000256" key="10">
    <source>
        <dbReference type="ARBA" id="ARBA00022989"/>
    </source>
</evidence>
<dbReference type="Gene3D" id="1.20.120.160">
    <property type="entry name" value="HPT domain"/>
    <property type="match status" value="1"/>
</dbReference>
<dbReference type="PRINTS" id="PR00344">
    <property type="entry name" value="BCTRLSENSOR"/>
</dbReference>
<dbReference type="PROSITE" id="PS50109">
    <property type="entry name" value="HIS_KIN"/>
    <property type="match status" value="1"/>
</dbReference>
<keyword evidence="8 18" id="KW-0418">Kinase</keyword>
<feature type="domain" description="Histidine kinase" evidence="16">
    <location>
        <begin position="296"/>
        <end position="520"/>
    </location>
</feature>
<keyword evidence="7" id="KW-0547">Nucleotide-binding</keyword>
<proteinExistence type="predicted"/>
<dbReference type="InterPro" id="IPR004358">
    <property type="entry name" value="Sig_transdc_His_kin-like_C"/>
</dbReference>
<evidence type="ECO:0000313" key="18">
    <source>
        <dbReference type="EMBL" id="TWT61364.1"/>
    </source>
</evidence>
<dbReference type="Gene3D" id="3.30.450.20">
    <property type="entry name" value="PAS domain"/>
    <property type="match status" value="1"/>
</dbReference>
<accession>A0A5C5XEY9</accession>
<evidence type="ECO:0000256" key="2">
    <source>
        <dbReference type="ARBA" id="ARBA00004141"/>
    </source>
</evidence>
<dbReference type="Pfam" id="PF13493">
    <property type="entry name" value="DUF4118"/>
    <property type="match status" value="1"/>
</dbReference>
<dbReference type="Proteomes" id="UP000316095">
    <property type="component" value="Unassembled WGS sequence"/>
</dbReference>
<gene>
    <name evidence="18" type="primary">barA_2</name>
    <name evidence="18" type="ORF">Pan54_21000</name>
</gene>
<dbReference type="EC" id="2.7.13.3" evidence="3"/>
<evidence type="ECO:0000256" key="8">
    <source>
        <dbReference type="ARBA" id="ARBA00022777"/>
    </source>
</evidence>
<dbReference type="InterPro" id="IPR000014">
    <property type="entry name" value="PAS"/>
</dbReference>
<evidence type="ECO:0000256" key="7">
    <source>
        <dbReference type="ARBA" id="ARBA00022741"/>
    </source>
</evidence>
<dbReference type="InterPro" id="IPR036641">
    <property type="entry name" value="HPT_dom_sf"/>
</dbReference>
<evidence type="ECO:0000259" key="16">
    <source>
        <dbReference type="PROSITE" id="PS50109"/>
    </source>
</evidence>
<reference evidence="18 19" key="1">
    <citation type="submission" date="2019-02" db="EMBL/GenBank/DDBJ databases">
        <title>Deep-cultivation of Planctomycetes and their phenomic and genomic characterization uncovers novel biology.</title>
        <authorList>
            <person name="Wiegand S."/>
            <person name="Jogler M."/>
            <person name="Boedeker C."/>
            <person name="Pinto D."/>
            <person name="Vollmers J."/>
            <person name="Rivas-Marin E."/>
            <person name="Kohn T."/>
            <person name="Peeters S.H."/>
            <person name="Heuer A."/>
            <person name="Rast P."/>
            <person name="Oberbeckmann S."/>
            <person name="Bunk B."/>
            <person name="Jeske O."/>
            <person name="Meyerdierks A."/>
            <person name="Storesund J.E."/>
            <person name="Kallscheuer N."/>
            <person name="Luecker S."/>
            <person name="Lage O.M."/>
            <person name="Pohl T."/>
            <person name="Merkel B.J."/>
            <person name="Hornburger P."/>
            <person name="Mueller R.-W."/>
            <person name="Bruemmer F."/>
            <person name="Labrenz M."/>
            <person name="Spormann A.M."/>
            <person name="Op Den Camp H."/>
            <person name="Overmann J."/>
            <person name="Amann R."/>
            <person name="Jetten M.S.M."/>
            <person name="Mascher T."/>
            <person name="Medema M.H."/>
            <person name="Devos D.P."/>
            <person name="Kaster A.-K."/>
            <person name="Ovreas L."/>
            <person name="Rohde M."/>
            <person name="Galperin M.Y."/>
            <person name="Jogler C."/>
        </authorList>
    </citation>
    <scope>NUCLEOTIDE SEQUENCE [LARGE SCALE GENOMIC DNA]</scope>
    <source>
        <strain evidence="18 19">Pan54</strain>
    </source>
</reference>
<dbReference type="Gene3D" id="3.40.50.2300">
    <property type="match status" value="2"/>
</dbReference>
<keyword evidence="6 15" id="KW-0812">Transmembrane</keyword>
<keyword evidence="5 18" id="KW-0808">Transferase</keyword>
<dbReference type="InterPro" id="IPR001789">
    <property type="entry name" value="Sig_transdc_resp-reg_receiver"/>
</dbReference>
<dbReference type="Pfam" id="PF13426">
    <property type="entry name" value="PAS_9"/>
    <property type="match status" value="1"/>
</dbReference>
<dbReference type="SUPFAM" id="SSF55874">
    <property type="entry name" value="ATPase domain of HSP90 chaperone/DNA topoisomerase II/histidine kinase"/>
    <property type="match status" value="1"/>
</dbReference>
<feature type="modified residue" description="4-aspartylphosphate" evidence="13">
    <location>
        <position position="597"/>
    </location>
</feature>
<comment type="caution">
    <text evidence="18">The sequence shown here is derived from an EMBL/GenBank/DDBJ whole genome shotgun (WGS) entry which is preliminary data.</text>
</comment>
<dbReference type="CDD" id="cd00130">
    <property type="entry name" value="PAS"/>
    <property type="match status" value="1"/>
</dbReference>
<evidence type="ECO:0000313" key="19">
    <source>
        <dbReference type="Proteomes" id="UP000316095"/>
    </source>
</evidence>
<feature type="transmembrane region" description="Helical" evidence="15">
    <location>
        <begin position="20"/>
        <end position="41"/>
    </location>
</feature>
<name>A0A5C5XEY9_9PLAN</name>
<dbReference type="RefSeq" id="WP_146503369.1">
    <property type="nucleotide sequence ID" value="NZ_SJPG01000001.1"/>
</dbReference>
<dbReference type="GO" id="GO:0000155">
    <property type="term" value="F:phosphorelay sensor kinase activity"/>
    <property type="evidence" value="ECO:0007669"/>
    <property type="project" value="InterPro"/>
</dbReference>
<dbReference type="Pfam" id="PF01627">
    <property type="entry name" value="Hpt"/>
    <property type="match status" value="1"/>
</dbReference>
<dbReference type="PANTHER" id="PTHR45339">
    <property type="entry name" value="HYBRID SIGNAL TRANSDUCTION HISTIDINE KINASE J"/>
    <property type="match status" value="1"/>
</dbReference>
<dbReference type="Gene3D" id="1.20.120.620">
    <property type="entry name" value="Backbone structure of the membrane domain of e. Coli histidine kinase receptor kdpd"/>
    <property type="match status" value="1"/>
</dbReference>
<evidence type="ECO:0000256" key="13">
    <source>
        <dbReference type="PROSITE-ProRule" id="PRU00169"/>
    </source>
</evidence>
<dbReference type="PANTHER" id="PTHR45339:SF5">
    <property type="entry name" value="HISTIDINE KINASE"/>
    <property type="match status" value="1"/>
</dbReference>
<dbReference type="CDD" id="cd00082">
    <property type="entry name" value="HisKA"/>
    <property type="match status" value="1"/>
</dbReference>
<dbReference type="Gene3D" id="3.30.565.10">
    <property type="entry name" value="Histidine kinase-like ATPase, C-terminal domain"/>
    <property type="match status" value="1"/>
</dbReference>
<dbReference type="InterPro" id="IPR035965">
    <property type="entry name" value="PAS-like_dom_sf"/>
</dbReference>
<evidence type="ECO:0000256" key="5">
    <source>
        <dbReference type="ARBA" id="ARBA00022679"/>
    </source>
</evidence>
<dbReference type="OrthoDB" id="9762493at2"/>
<dbReference type="InterPro" id="IPR003661">
    <property type="entry name" value="HisK_dim/P_dom"/>
</dbReference>
<dbReference type="InterPro" id="IPR036890">
    <property type="entry name" value="HATPase_C_sf"/>
</dbReference>
<evidence type="ECO:0000256" key="6">
    <source>
        <dbReference type="ARBA" id="ARBA00022692"/>
    </source>
</evidence>
<dbReference type="InterPro" id="IPR025201">
    <property type="entry name" value="KdpD_TM"/>
</dbReference>